<accession>A0A918JF51</accession>
<comment type="caution">
    <text evidence="3">The sequence shown here is derived from an EMBL/GenBank/DDBJ whole genome shotgun (WGS) entry which is preliminary data.</text>
</comment>
<dbReference type="Pfam" id="PF04820">
    <property type="entry name" value="Trp_halogenase"/>
    <property type="match status" value="1"/>
</dbReference>
<feature type="binding site" evidence="2">
    <location>
        <position position="359"/>
    </location>
    <ligand>
        <name>L-tryptophan</name>
        <dbReference type="ChEBI" id="CHEBI:57912"/>
    </ligand>
</feature>
<dbReference type="AlphaFoldDB" id="A0A918JF51"/>
<dbReference type="GO" id="GO:0000166">
    <property type="term" value="F:nucleotide binding"/>
    <property type="evidence" value="ECO:0007669"/>
    <property type="project" value="UniProtKB-KW"/>
</dbReference>
<dbReference type="EMBL" id="BMXP01000002">
    <property type="protein sequence ID" value="GGW78125.1"/>
    <property type="molecule type" value="Genomic_DNA"/>
</dbReference>
<dbReference type="GO" id="GO:0004497">
    <property type="term" value="F:monooxygenase activity"/>
    <property type="evidence" value="ECO:0007669"/>
    <property type="project" value="InterPro"/>
</dbReference>
<keyword evidence="2" id="KW-0274">FAD</keyword>
<dbReference type="InterPro" id="IPR050816">
    <property type="entry name" value="Flavin-dep_Halogenase_NPB"/>
</dbReference>
<keyword evidence="2" id="KW-0285">Flavoprotein</keyword>
<evidence type="ECO:0000256" key="2">
    <source>
        <dbReference type="PIRSR" id="PIRSR011396-2"/>
    </source>
</evidence>
<protein>
    <submittedName>
        <fullName evidence="3">Tryptophan halogenase</fullName>
    </submittedName>
</protein>
<dbReference type="RefSeq" id="WP_189403851.1">
    <property type="nucleotide sequence ID" value="NZ_BMXP01000002.1"/>
</dbReference>
<keyword evidence="2" id="KW-0547">Nucleotide-binding</keyword>
<reference evidence="3" key="1">
    <citation type="journal article" date="2014" name="Int. J. Syst. Evol. Microbiol.">
        <title>Complete genome sequence of Corynebacterium casei LMG S-19264T (=DSM 44701T), isolated from a smear-ripened cheese.</title>
        <authorList>
            <consortium name="US DOE Joint Genome Institute (JGI-PGF)"/>
            <person name="Walter F."/>
            <person name="Albersmeier A."/>
            <person name="Kalinowski J."/>
            <person name="Ruckert C."/>
        </authorList>
    </citation>
    <scope>NUCLEOTIDE SEQUENCE</scope>
    <source>
        <strain evidence="3">KCTC 22164</strain>
    </source>
</reference>
<reference evidence="3" key="2">
    <citation type="submission" date="2020-09" db="EMBL/GenBank/DDBJ databases">
        <authorList>
            <person name="Sun Q."/>
            <person name="Kim S."/>
        </authorList>
    </citation>
    <scope>NUCLEOTIDE SEQUENCE</scope>
    <source>
        <strain evidence="3">KCTC 22164</strain>
    </source>
</reference>
<feature type="binding site" evidence="2">
    <location>
        <begin position="20"/>
        <end position="23"/>
    </location>
    <ligand>
        <name>FAD</name>
        <dbReference type="ChEBI" id="CHEBI:57692"/>
    </ligand>
</feature>
<evidence type="ECO:0000256" key="1">
    <source>
        <dbReference type="PIRSR" id="PIRSR011396-1"/>
    </source>
</evidence>
<gene>
    <name evidence="3" type="ORF">GCM10007391_08360</name>
</gene>
<evidence type="ECO:0000313" key="4">
    <source>
        <dbReference type="Proteomes" id="UP000631300"/>
    </source>
</evidence>
<dbReference type="PANTHER" id="PTHR43747:SF4">
    <property type="entry name" value="FLAVIN-DEPENDENT TRYPTOPHAN HALOGENASE"/>
    <property type="match status" value="1"/>
</dbReference>
<dbReference type="SUPFAM" id="SSF51905">
    <property type="entry name" value="FAD/NAD(P)-binding domain"/>
    <property type="match status" value="1"/>
</dbReference>
<feature type="binding site" evidence="2">
    <location>
        <position position="89"/>
    </location>
    <ligand>
        <name>7-chloro-L-tryptophan</name>
        <dbReference type="ChEBI" id="CHEBI:58713"/>
    </ligand>
</feature>
<dbReference type="Gene3D" id="3.50.50.60">
    <property type="entry name" value="FAD/NAD(P)-binding domain"/>
    <property type="match status" value="1"/>
</dbReference>
<name>A0A918JF51_9ALTE</name>
<dbReference type="PANTHER" id="PTHR43747">
    <property type="entry name" value="FAD-BINDING PROTEIN"/>
    <property type="match status" value="1"/>
</dbReference>
<feature type="active site" evidence="1">
    <location>
        <position position="89"/>
    </location>
</feature>
<keyword evidence="4" id="KW-1185">Reference proteome</keyword>
<dbReference type="InterPro" id="IPR033856">
    <property type="entry name" value="Trp_halogen"/>
</dbReference>
<organism evidence="3 4">
    <name type="scientific">Alteromonas halophila</name>
    <dbReference type="NCBI Taxonomy" id="516698"/>
    <lineage>
        <taxon>Bacteria</taxon>
        <taxon>Pseudomonadati</taxon>
        <taxon>Pseudomonadota</taxon>
        <taxon>Gammaproteobacteria</taxon>
        <taxon>Alteromonadales</taxon>
        <taxon>Alteromonadaceae</taxon>
        <taxon>Alteromonas/Salinimonas group</taxon>
        <taxon>Alteromonas</taxon>
    </lineage>
</organism>
<dbReference type="InterPro" id="IPR036188">
    <property type="entry name" value="FAD/NAD-bd_sf"/>
</dbReference>
<sequence length="524" mass="58867">MTKAEPQTTTPVNSIVIAGGGAAGWLTAAIIAAEHNVKDNPALSVTLVESPDVRILGVGEGTWPTMRDTLRKIGIDERTFMLECDASFKQGTSFNRWHRNNAADTYYHPFDLPAGFFEADIAAWWQHHRPDAAFADLFSTQVMLCQQHRAPKQPHTPGYAAVANYGYHLDANKFADLLKRHCTENLGVRHIREHIDAIETDEADNITALVGKHQRIDGELFVDCTGFAARLIGQHYGIEQTPVEQSLCNNCALAVQAPYVSDEVPIASATLSTAQSCGWIWDIGLPHRKGVGYVHSAAHCDTDEAAKTLLAYLNADEKTASVREDAIREIRFTPGYRQKTWVNNCVAVGTSAGFFEPLEASALVMIELSASHIARQLPSTMTAMAATSRHFNQVFNAKWQRIIDFLKLHYVLSRREDSQYWRDMRDLSSASLQLQDWLTQWRERPASLNDFMYNDEIFPLASYQYILYGMQFTGTLRQPASRTDAQTEHFLKLNEQRKQQQRSGLPENRAFINALHNGEALTIR</sequence>
<dbReference type="PIRSF" id="PIRSF011396">
    <property type="entry name" value="Trp_halogenase"/>
    <property type="match status" value="1"/>
</dbReference>
<proteinExistence type="predicted"/>
<evidence type="ECO:0000313" key="3">
    <source>
        <dbReference type="EMBL" id="GGW78125.1"/>
    </source>
</evidence>
<dbReference type="InterPro" id="IPR006905">
    <property type="entry name" value="Flavin_halogenase"/>
</dbReference>
<dbReference type="Proteomes" id="UP000631300">
    <property type="component" value="Unassembled WGS sequence"/>
</dbReference>